<protein>
    <submittedName>
        <fullName evidence="2">Uncharacterized protein</fullName>
    </submittedName>
</protein>
<reference evidence="2" key="2">
    <citation type="submission" date="2017-10" db="EMBL/GenBank/DDBJ databases">
        <title>Ladona fulva Genome sequencing and assembly.</title>
        <authorList>
            <person name="Murali S."/>
            <person name="Richards S."/>
            <person name="Bandaranaike D."/>
            <person name="Bellair M."/>
            <person name="Blankenburg K."/>
            <person name="Chao H."/>
            <person name="Dinh H."/>
            <person name="Doddapaneni H."/>
            <person name="Dugan-Rocha S."/>
            <person name="Elkadiri S."/>
            <person name="Gnanaolivu R."/>
            <person name="Hernandez B."/>
            <person name="Skinner E."/>
            <person name="Javaid M."/>
            <person name="Lee S."/>
            <person name="Li M."/>
            <person name="Ming W."/>
            <person name="Munidasa M."/>
            <person name="Muniz J."/>
            <person name="Nguyen L."/>
            <person name="Hughes D."/>
            <person name="Osuji N."/>
            <person name="Pu L.-L."/>
            <person name="Puazo M."/>
            <person name="Qu C."/>
            <person name="Quiroz J."/>
            <person name="Raj R."/>
            <person name="Weissenberger G."/>
            <person name="Xin Y."/>
            <person name="Zou X."/>
            <person name="Han Y."/>
            <person name="Worley K."/>
            <person name="Muzny D."/>
            <person name="Gibbs R."/>
        </authorList>
    </citation>
    <scope>NUCLEOTIDE SEQUENCE</scope>
    <source>
        <strain evidence="2">Sampled in the wild</strain>
    </source>
</reference>
<dbReference type="AlphaFoldDB" id="A0A8K0P2E8"/>
<dbReference type="EMBL" id="KZ308494">
    <property type="protein sequence ID" value="KAG8230542.1"/>
    <property type="molecule type" value="Genomic_DNA"/>
</dbReference>
<dbReference type="OrthoDB" id="10017160at2759"/>
<proteinExistence type="predicted"/>
<gene>
    <name evidence="2" type="ORF">J437_LFUL008365</name>
</gene>
<evidence type="ECO:0000313" key="3">
    <source>
        <dbReference type="Proteomes" id="UP000792457"/>
    </source>
</evidence>
<evidence type="ECO:0000313" key="2">
    <source>
        <dbReference type="EMBL" id="KAG8230542.1"/>
    </source>
</evidence>
<dbReference type="Proteomes" id="UP000792457">
    <property type="component" value="Unassembled WGS sequence"/>
</dbReference>
<name>A0A8K0P2E8_LADFU</name>
<dbReference type="InterPro" id="IPR052709">
    <property type="entry name" value="Transposase-MT_Hybrid"/>
</dbReference>
<sequence length="113" mass="13479">MNSVQHVRKWFREFTAWLTDIHDEDRSGRPSISDDIIEKVERLLEDRRVAIRELVPEISASSTERILTEKLAYHKVCARWVPRMLSENHKQQRTDDPEPPERKIEQRCDNASR</sequence>
<dbReference type="PANTHER" id="PTHR46060:SF1">
    <property type="entry name" value="MARINER MOS1 TRANSPOSASE-LIKE PROTEIN"/>
    <property type="match status" value="1"/>
</dbReference>
<dbReference type="PANTHER" id="PTHR46060">
    <property type="entry name" value="MARINER MOS1 TRANSPOSASE-LIKE PROTEIN"/>
    <property type="match status" value="1"/>
</dbReference>
<accession>A0A8K0P2E8</accession>
<reference evidence="2" key="1">
    <citation type="submission" date="2013-04" db="EMBL/GenBank/DDBJ databases">
        <authorList>
            <person name="Qu J."/>
            <person name="Murali S.C."/>
            <person name="Bandaranaike D."/>
            <person name="Bellair M."/>
            <person name="Blankenburg K."/>
            <person name="Chao H."/>
            <person name="Dinh H."/>
            <person name="Doddapaneni H."/>
            <person name="Downs B."/>
            <person name="Dugan-Rocha S."/>
            <person name="Elkadiri S."/>
            <person name="Gnanaolivu R.D."/>
            <person name="Hernandez B."/>
            <person name="Javaid M."/>
            <person name="Jayaseelan J.C."/>
            <person name="Lee S."/>
            <person name="Li M."/>
            <person name="Ming W."/>
            <person name="Munidasa M."/>
            <person name="Muniz J."/>
            <person name="Nguyen L."/>
            <person name="Ongeri F."/>
            <person name="Osuji N."/>
            <person name="Pu L.-L."/>
            <person name="Puazo M."/>
            <person name="Qu C."/>
            <person name="Quiroz J."/>
            <person name="Raj R."/>
            <person name="Weissenberger G."/>
            <person name="Xin Y."/>
            <person name="Zou X."/>
            <person name="Han Y."/>
            <person name="Richards S."/>
            <person name="Worley K."/>
            <person name="Muzny D."/>
            <person name="Gibbs R."/>
        </authorList>
    </citation>
    <scope>NUCLEOTIDE SEQUENCE</scope>
    <source>
        <strain evidence="2">Sampled in the wild</strain>
    </source>
</reference>
<feature type="region of interest" description="Disordered" evidence="1">
    <location>
        <begin position="86"/>
        <end position="113"/>
    </location>
</feature>
<comment type="caution">
    <text evidence="2">The sequence shown here is derived from an EMBL/GenBank/DDBJ whole genome shotgun (WGS) entry which is preliminary data.</text>
</comment>
<organism evidence="2 3">
    <name type="scientific">Ladona fulva</name>
    <name type="common">Scarce chaser dragonfly</name>
    <name type="synonym">Libellula fulva</name>
    <dbReference type="NCBI Taxonomy" id="123851"/>
    <lineage>
        <taxon>Eukaryota</taxon>
        <taxon>Metazoa</taxon>
        <taxon>Ecdysozoa</taxon>
        <taxon>Arthropoda</taxon>
        <taxon>Hexapoda</taxon>
        <taxon>Insecta</taxon>
        <taxon>Pterygota</taxon>
        <taxon>Palaeoptera</taxon>
        <taxon>Odonata</taxon>
        <taxon>Epiprocta</taxon>
        <taxon>Anisoptera</taxon>
        <taxon>Libelluloidea</taxon>
        <taxon>Libellulidae</taxon>
        <taxon>Ladona</taxon>
    </lineage>
</organism>
<evidence type="ECO:0000256" key="1">
    <source>
        <dbReference type="SAM" id="MobiDB-lite"/>
    </source>
</evidence>
<keyword evidence="3" id="KW-1185">Reference proteome</keyword>